<dbReference type="EMBL" id="JAAVXB010000016">
    <property type="protein sequence ID" value="NKF24566.1"/>
    <property type="molecule type" value="Genomic_DNA"/>
</dbReference>
<accession>A0A969WBZ1</accession>
<gene>
    <name evidence="1" type="ORF">G7Y82_19825</name>
</gene>
<evidence type="ECO:0008006" key="3">
    <source>
        <dbReference type="Google" id="ProtNLM"/>
    </source>
</evidence>
<reference evidence="1" key="1">
    <citation type="submission" date="2020-03" db="EMBL/GenBank/DDBJ databases">
        <title>Solimonas marina sp. nov., isolated from deep seawater of the Pacific Ocean.</title>
        <authorList>
            <person name="Liu X."/>
            <person name="Lai Q."/>
            <person name="Sun F."/>
            <person name="Gai Y."/>
            <person name="Li G."/>
            <person name="Shao Z."/>
        </authorList>
    </citation>
    <scope>NUCLEOTIDE SEQUENCE</scope>
    <source>
        <strain evidence="1">C16B3</strain>
    </source>
</reference>
<name>A0A969WBZ1_9GAMM</name>
<dbReference type="Gene3D" id="1.10.357.10">
    <property type="entry name" value="Tetracycline Repressor, domain 2"/>
    <property type="match status" value="1"/>
</dbReference>
<organism evidence="1 2">
    <name type="scientific">Solimonas marina</name>
    <dbReference type="NCBI Taxonomy" id="2714601"/>
    <lineage>
        <taxon>Bacteria</taxon>
        <taxon>Pseudomonadati</taxon>
        <taxon>Pseudomonadota</taxon>
        <taxon>Gammaproteobacteria</taxon>
        <taxon>Nevskiales</taxon>
        <taxon>Nevskiaceae</taxon>
        <taxon>Solimonas</taxon>
    </lineage>
</organism>
<protein>
    <recommendedName>
        <fullName evidence="3">TetR family transcriptional regulator</fullName>
    </recommendedName>
</protein>
<dbReference type="SUPFAM" id="SSF46689">
    <property type="entry name" value="Homeodomain-like"/>
    <property type="match status" value="1"/>
</dbReference>
<dbReference type="Proteomes" id="UP000653472">
    <property type="component" value="Unassembled WGS sequence"/>
</dbReference>
<dbReference type="InterPro" id="IPR009057">
    <property type="entry name" value="Homeodomain-like_sf"/>
</dbReference>
<proteinExistence type="predicted"/>
<dbReference type="RefSeq" id="WP_168149868.1">
    <property type="nucleotide sequence ID" value="NZ_JAAVXB010000016.1"/>
</dbReference>
<sequence length="178" mass="19548">MQQEQIRVRLTSAARRLVDIGGARVSADAVAQAAALPPRAIHQTYGGFDELLYELLGQLYGEARDRALRLTANMPAGRSRLKLAVDGYLHALFERPGLQALALQLRSHPRAIADYRRHQHGLTLMLEIELQGLNWSQPAATAQLCASAIEGIAAAEAAAGRRLPELRDSLYRYFDAPP</sequence>
<comment type="caution">
    <text evidence="1">The sequence shown here is derived from an EMBL/GenBank/DDBJ whole genome shotgun (WGS) entry which is preliminary data.</text>
</comment>
<keyword evidence="2" id="KW-1185">Reference proteome</keyword>
<evidence type="ECO:0000313" key="1">
    <source>
        <dbReference type="EMBL" id="NKF24566.1"/>
    </source>
</evidence>
<evidence type="ECO:0000313" key="2">
    <source>
        <dbReference type="Proteomes" id="UP000653472"/>
    </source>
</evidence>
<dbReference type="AlphaFoldDB" id="A0A969WBZ1"/>